<evidence type="ECO:0000256" key="5">
    <source>
        <dbReference type="ARBA" id="ARBA00022801"/>
    </source>
</evidence>
<keyword evidence="5" id="KW-0378">Hydrolase</keyword>
<reference evidence="9 10" key="1">
    <citation type="journal article" date="2024" name="Science">
        <title>Giant polyketide synthase enzymes in the biosynthesis of giant marine polyether toxins.</title>
        <authorList>
            <person name="Fallon T.R."/>
            <person name="Shende V.V."/>
            <person name="Wierzbicki I.H."/>
            <person name="Pendleton A.L."/>
            <person name="Watervoot N.F."/>
            <person name="Auber R.P."/>
            <person name="Gonzalez D.J."/>
            <person name="Wisecaver J.H."/>
            <person name="Moore B.S."/>
        </authorList>
    </citation>
    <scope>NUCLEOTIDE SEQUENCE [LARGE SCALE GENOMIC DNA]</scope>
    <source>
        <strain evidence="9 10">12B1</strain>
    </source>
</reference>
<organism evidence="9 10">
    <name type="scientific">Prymnesium parvum</name>
    <name type="common">Toxic golden alga</name>
    <dbReference type="NCBI Taxonomy" id="97485"/>
    <lineage>
        <taxon>Eukaryota</taxon>
        <taxon>Haptista</taxon>
        <taxon>Haptophyta</taxon>
        <taxon>Prymnesiophyceae</taxon>
        <taxon>Prymnesiales</taxon>
        <taxon>Prymnesiaceae</taxon>
        <taxon>Prymnesium</taxon>
    </lineage>
</organism>
<keyword evidence="3" id="KW-0645">Protease</keyword>
<keyword evidence="4" id="KW-0833">Ubl conjugation pathway</keyword>
<protein>
    <recommendedName>
        <fullName evidence="2">ubiquitinyl hydrolase 1</fullName>
        <ecNumber evidence="2">3.4.19.12</ecNumber>
    </recommendedName>
</protein>
<dbReference type="Pfam" id="PF12340">
    <property type="entry name" value="DUF3638"/>
    <property type="match status" value="1"/>
</dbReference>
<dbReference type="EMBL" id="JBGBPQ010000027">
    <property type="protein sequence ID" value="KAL1498584.1"/>
    <property type="molecule type" value="Genomic_DNA"/>
</dbReference>
<dbReference type="GO" id="GO:0004843">
    <property type="term" value="F:cysteine-type deubiquitinase activity"/>
    <property type="evidence" value="ECO:0007669"/>
    <property type="project" value="UniProtKB-EC"/>
</dbReference>
<evidence type="ECO:0000313" key="9">
    <source>
        <dbReference type="EMBL" id="KAL1498584.1"/>
    </source>
</evidence>
<proteinExistence type="predicted"/>
<dbReference type="InterPro" id="IPR051346">
    <property type="entry name" value="OTU_Deubiquitinase"/>
</dbReference>
<evidence type="ECO:0000256" key="3">
    <source>
        <dbReference type="ARBA" id="ARBA00022670"/>
    </source>
</evidence>
<evidence type="ECO:0000313" key="10">
    <source>
        <dbReference type="Proteomes" id="UP001515480"/>
    </source>
</evidence>
<evidence type="ECO:0000259" key="8">
    <source>
        <dbReference type="Pfam" id="PF12359"/>
    </source>
</evidence>
<feature type="domain" description="DUF3638" evidence="7">
    <location>
        <begin position="774"/>
        <end position="987"/>
    </location>
</feature>
<evidence type="ECO:0000256" key="6">
    <source>
        <dbReference type="ARBA" id="ARBA00022807"/>
    </source>
</evidence>
<dbReference type="PANTHER" id="PTHR13367">
    <property type="entry name" value="UBIQUITIN THIOESTERASE"/>
    <property type="match status" value="1"/>
</dbReference>
<keyword evidence="6" id="KW-0788">Thiol protease</keyword>
<evidence type="ECO:0000256" key="4">
    <source>
        <dbReference type="ARBA" id="ARBA00022786"/>
    </source>
</evidence>
<gene>
    <name evidence="9" type="ORF">AB1Y20_013899</name>
</gene>
<dbReference type="InterPro" id="IPR022105">
    <property type="entry name" value="DUF3645"/>
</dbReference>
<accession>A0AB34IGT5</accession>
<dbReference type="Proteomes" id="UP001515480">
    <property type="component" value="Unassembled WGS sequence"/>
</dbReference>
<comment type="catalytic activity">
    <reaction evidence="1">
        <text>Thiol-dependent hydrolysis of ester, thioester, amide, peptide and isopeptide bonds formed by the C-terminal Gly of ubiquitin (a 76-residue protein attached to proteins as an intracellular targeting signal).</text>
        <dbReference type="EC" id="3.4.19.12"/>
    </reaction>
</comment>
<keyword evidence="10" id="KW-1185">Reference proteome</keyword>
<dbReference type="Pfam" id="PF12359">
    <property type="entry name" value="DUF3645"/>
    <property type="match status" value="1"/>
</dbReference>
<dbReference type="EC" id="3.4.19.12" evidence="2"/>
<name>A0AB34IGT5_PRYPA</name>
<evidence type="ECO:0000256" key="1">
    <source>
        <dbReference type="ARBA" id="ARBA00000707"/>
    </source>
</evidence>
<dbReference type="GO" id="GO:0006508">
    <property type="term" value="P:proteolysis"/>
    <property type="evidence" value="ECO:0007669"/>
    <property type="project" value="UniProtKB-KW"/>
</dbReference>
<evidence type="ECO:0000259" key="7">
    <source>
        <dbReference type="Pfam" id="PF12340"/>
    </source>
</evidence>
<sequence length="1844" mass="208325">MLCKASLVADHNRVFEDPSPLDQLVRDLTVVAHEVFARRLPELLDALDRDSTLLTSAVKAVLEALTPSHLDWKRVTSDGVQTTCFEAVSSGPEPHLFSVNVQTGQLLYDGLPVGRLPNSILDHPLYKRTFSDRRTDNLANFEVVRSSLGVFETVRLQGGFKYEFFANNSNELVVREVDPGRPTMTLELLDGTEEGVAAWGAQLPIRLRQMHSHWYCRASHTIVLRERSYNGRNVHFMLLSSSKLTAHSHIKFDPSNSIADSGWLCFRVPDHETELNWVELLSRISAFDQLVLPGESQMLRVLRKFEAQPGCIHAYYAACSRHLIFELPRFDLSFELEQEGDHRGRFLSKNFKSFALATRQQLPDTMYDFNQYLMLESTGQTLVIMPVGDVRRQPRTISIVNSSSCTSYCRLHVFEVHPRLFMLQAKGGATAIEARLQLSAVFAATSTALPEARNRLTGGEMALELLRQSWKGAPMTDDEQKQLSSIPKFSQSTPALPLLCHELHACSSELMCLQPGSSPVQVEYNADAATEYTQRKQSAQLNCRAQLTSEEEARVLGVRVSKRIRGDMPRVGTLRIPSYFSASKEIKHIESALVSMLVEETSTMREAFPLTSADVDDNCLGRKTLSELEVSWSAHQRMPKVSLIMPIECLENVLLAHLRLAQTLRARVEGHVLMHIDRIPCGAGWHASAFVMRRAANLVPRVTLNDLARAAYDCESLRQFNPFLSQEALCGVLRPAIFEWLELCVLEDKLSRMALIAAQGNAEELRRELQEVGREWNLQDHPEWLVFEVEQRLQIRKLQYRVARYLMENPGAVTQVNMGEGKTRVILPMLLLNLANGKRLVRLHFPSALIDEAYFYLHQTLTASLMRRQILRFPFHRDIKLTIDDVERMHDSLMRCMRACGAVCVAPEHRLSLQLKWHEIRLAGEQEELVESLPKLDEIPYLDLIDESDEVLHHKYQLIYAWGHNMMLPAGKERWCAVQATLRLLQTSPKVAAVLCAPNVAKRIPASKLERPSPAVSSGAFDNLRLLPGPMLDYVRKRLVHVLATDLMDDPPYEMRWLEKCDLRDTIIEFITDPKSSLAWLEEQAGTTVLSELQRNQILALRGLLAIGSIVHCCSRRHRVDYGVDERRGKSRRVAVPYRASNSPSERAEYAQPDTLIILTHLSYYHSGISRDDLKEATSVLLSLGPAAQQAAYTLWLETARPGMSDAQVDALDNANKLDVSSEVLLDHLYDVYRYNMEAINFWLDACVLPRETMQAPKRLVANSFNLTDNPRHDVIGFSGTKDNHLLLPLQVSQQAPASVNELLATDGKMCGLIIRNTDVVCLTDDVKLRSAVLKTAIEYGVDALIDAGATMAGWSNEQVARHIVSELAETSRLQGVVYFDTVQCTWVVLSRQGRIWLKSCSPIHEKDAFVYFDESRCRGADMKLCTDAKAVLTIGPDMCKDKLMQAAGRMRKLDSGQTLIFLVPAELKPKICKTDNSTLTSLDLLMWVVQNTVKATAAGIPEYCSRASHFCMTKDPETRLLDDVLLLDELYGSSITEENVDAVVCRQVDRDVRRCSTLGIKSDAETFRMWHEIKLRARTYGSDLRITVSGVEEECERELENERQLEREQERYVPKQKPVEPKQWDFSQLLKATKPADIADAGVMRLELAMKQFFHPVLSDIPWAECNVYVTLAFIDTVRDSVGARLTDNSEYMRPLDMVAVFPNSEVLLLSEWEADHLLPHMWQARPTDKGPFLINLTYLREAADKEIPDESIRLRVPAAIASSTRSPVQAKPRVEEITLAGLQLLAGETMFATPERKDCIRALTEQPVAKKAVKHLNLLRGRRHMFSCSDLELICNSDTENA</sequence>
<dbReference type="PANTHER" id="PTHR13367:SF33">
    <property type="entry name" value="P-LOOP CONTAINING NUCLEOSIDE TRIPHOSPHATE HYDROLASE PROTEIN"/>
    <property type="match status" value="1"/>
</dbReference>
<evidence type="ECO:0000256" key="2">
    <source>
        <dbReference type="ARBA" id="ARBA00012759"/>
    </source>
</evidence>
<dbReference type="InterPro" id="IPR022099">
    <property type="entry name" value="DUF3638"/>
</dbReference>
<feature type="domain" description="DUF3645" evidence="8">
    <location>
        <begin position="1126"/>
        <end position="1160"/>
    </location>
</feature>
<comment type="caution">
    <text evidence="9">The sequence shown here is derived from an EMBL/GenBank/DDBJ whole genome shotgun (WGS) entry which is preliminary data.</text>
</comment>